<accession>M2XR58</accession>
<evidence type="ECO:0000256" key="1">
    <source>
        <dbReference type="SAM" id="Phobius"/>
    </source>
</evidence>
<feature type="transmembrane region" description="Helical" evidence="1">
    <location>
        <begin position="40"/>
        <end position="69"/>
    </location>
</feature>
<dbReference type="InterPro" id="IPR002654">
    <property type="entry name" value="Glyco_trans_25"/>
</dbReference>
<reference evidence="4" key="1">
    <citation type="journal article" date="2013" name="Science">
        <title>Gene transfer from bacteria and archaea facilitated evolution of an extremophilic eukaryote.</title>
        <authorList>
            <person name="Schonknecht G."/>
            <person name="Chen W.H."/>
            <person name="Ternes C.M."/>
            <person name="Barbier G.G."/>
            <person name="Shrestha R.P."/>
            <person name="Stanke M."/>
            <person name="Brautigam A."/>
            <person name="Baker B.J."/>
            <person name="Banfield J.F."/>
            <person name="Garavito R.M."/>
            <person name="Carr K."/>
            <person name="Wilkerson C."/>
            <person name="Rensing S.A."/>
            <person name="Gagneul D."/>
            <person name="Dickenson N.E."/>
            <person name="Oesterhelt C."/>
            <person name="Lercher M.J."/>
            <person name="Weber A.P."/>
        </authorList>
    </citation>
    <scope>NUCLEOTIDE SEQUENCE [LARGE SCALE GENOMIC DNA]</scope>
    <source>
        <strain evidence="4">074W</strain>
    </source>
</reference>
<dbReference type="GO" id="GO:0016740">
    <property type="term" value="F:transferase activity"/>
    <property type="evidence" value="ECO:0007669"/>
    <property type="project" value="UniProtKB-KW"/>
</dbReference>
<dbReference type="RefSeq" id="XP_005702424.1">
    <property type="nucleotide sequence ID" value="XM_005702367.1"/>
</dbReference>
<dbReference type="CDD" id="cd06532">
    <property type="entry name" value="Glyco_transf_25"/>
    <property type="match status" value="1"/>
</dbReference>
<evidence type="ECO:0000313" key="3">
    <source>
        <dbReference type="EMBL" id="EME25904.1"/>
    </source>
</evidence>
<keyword evidence="3" id="KW-0808">Transferase</keyword>
<dbReference type="Gramene" id="EME25904">
    <property type="protein sequence ID" value="EME25904"/>
    <property type="gene ID" value="Gasu_64350"/>
</dbReference>
<dbReference type="Proteomes" id="UP000030680">
    <property type="component" value="Unassembled WGS sequence"/>
</dbReference>
<gene>
    <name evidence="3" type="ORF">Gasu_64350</name>
</gene>
<sequence length="312" mass="35393">MTMHMTYTVKLAVGMIVLGSLIWAASEFSVVFNVSAILEATFIAIGALIVIAGTIAWAMSIPKIFIINLESQHERRRKMKQILESMDIDRFSFVPALSKESELVEWYAYNCVPKETPGIAEEAGRLRGRPGKLEIAVFLSHLKALKCVANLPESEPYGIICEDDVTFRSDFRKMLSEILPLGYDLVHLGYLFYEEVKAKDPGTFLFPTPLALSGAQCYLVNRWYAGYLVDKMDHPVRLIQPREGIEVTSELLLQIDQSTTKVFSPPDVQNSGGIVYPPLVIERKEEEGNQRHGGHHWYHDKFRRMHSFAKEQ</sequence>
<dbReference type="Pfam" id="PF01755">
    <property type="entry name" value="Glyco_transf_25"/>
    <property type="match status" value="1"/>
</dbReference>
<keyword evidence="1" id="KW-0472">Membrane</keyword>
<keyword evidence="4" id="KW-1185">Reference proteome</keyword>
<evidence type="ECO:0000313" key="4">
    <source>
        <dbReference type="Proteomes" id="UP000030680"/>
    </source>
</evidence>
<dbReference type="AlphaFoldDB" id="M2XR58"/>
<keyword evidence="1" id="KW-0812">Transmembrane</keyword>
<proteinExistence type="predicted"/>
<dbReference type="EMBL" id="KB454726">
    <property type="protein sequence ID" value="EME25904.1"/>
    <property type="molecule type" value="Genomic_DNA"/>
</dbReference>
<organism evidence="3 4">
    <name type="scientific">Galdieria sulphuraria</name>
    <name type="common">Red alga</name>
    <dbReference type="NCBI Taxonomy" id="130081"/>
    <lineage>
        <taxon>Eukaryota</taxon>
        <taxon>Rhodophyta</taxon>
        <taxon>Bangiophyceae</taxon>
        <taxon>Galdieriales</taxon>
        <taxon>Galdieriaceae</taxon>
        <taxon>Galdieria</taxon>
    </lineage>
</organism>
<keyword evidence="1" id="KW-1133">Transmembrane helix</keyword>
<dbReference type="GeneID" id="17084899"/>
<protein>
    <submittedName>
        <fullName evidence="3">Glycosyltransferase 25 family member</fullName>
    </submittedName>
</protein>
<name>M2XR58_GALSU</name>
<dbReference type="OMA" id="IAWAMSI"/>
<dbReference type="KEGG" id="gsl:Gasu_64350"/>
<evidence type="ECO:0000259" key="2">
    <source>
        <dbReference type="Pfam" id="PF01755"/>
    </source>
</evidence>
<feature type="domain" description="Glycosyl transferase family 25" evidence="2">
    <location>
        <begin position="62"/>
        <end position="179"/>
    </location>
</feature>
<dbReference type="OrthoDB" id="47375at2759"/>